<dbReference type="InterPro" id="IPR004107">
    <property type="entry name" value="Integrase_SAM-like_N"/>
</dbReference>
<evidence type="ECO:0000313" key="5">
    <source>
        <dbReference type="EMBL" id="CAJ1391795.1"/>
    </source>
</evidence>
<dbReference type="PROSITE" id="PS51898">
    <property type="entry name" value="TYR_RECOMBINASE"/>
    <property type="match status" value="1"/>
</dbReference>
<evidence type="ECO:0000259" key="3">
    <source>
        <dbReference type="PROSITE" id="PS51898"/>
    </source>
</evidence>
<dbReference type="GO" id="GO:0006310">
    <property type="term" value="P:DNA recombination"/>
    <property type="evidence" value="ECO:0007669"/>
    <property type="project" value="UniProtKB-KW"/>
</dbReference>
<reference evidence="5" key="1">
    <citation type="submission" date="2023-08" db="EMBL/GenBank/DDBJ databases">
        <authorList>
            <person name="Chen Y."/>
            <person name="Shah S."/>
            <person name="Dougan E. K."/>
            <person name="Thang M."/>
            <person name="Chan C."/>
        </authorList>
    </citation>
    <scope>NUCLEOTIDE SEQUENCE</scope>
</reference>
<keyword evidence="6" id="KW-1185">Reference proteome</keyword>
<comment type="caution">
    <text evidence="5">The sequence shown here is derived from an EMBL/GenBank/DDBJ whole genome shotgun (WGS) entry which is preliminary data.</text>
</comment>
<evidence type="ECO:0000256" key="2">
    <source>
        <dbReference type="ARBA" id="ARBA00023172"/>
    </source>
</evidence>
<dbReference type="InterPro" id="IPR050090">
    <property type="entry name" value="Tyrosine_recombinase_XerCD"/>
</dbReference>
<dbReference type="EMBL" id="CAUJNA010002223">
    <property type="protein sequence ID" value="CAJ1391795.1"/>
    <property type="molecule type" value="Genomic_DNA"/>
</dbReference>
<dbReference type="InterPro" id="IPR013762">
    <property type="entry name" value="Integrase-like_cat_sf"/>
</dbReference>
<dbReference type="PANTHER" id="PTHR30349:SF41">
    <property type="entry name" value="INTEGRASE_RECOMBINASE PROTEIN MJ0367-RELATED"/>
    <property type="match status" value="1"/>
</dbReference>
<evidence type="ECO:0000256" key="1">
    <source>
        <dbReference type="ARBA" id="ARBA00023125"/>
    </source>
</evidence>
<keyword evidence="2" id="KW-0233">DNA recombination</keyword>
<sequence length="547" mass="62640">MPRRHDPSKARRHWYYTRQQLCELFGVCDTTITNWKRQGLETIDERRPDVFHGFDVRCFLSQIRWGAWREPKNGKLFCPSCQRYVPLVCDSIQLRRIELERHKVSGICTHCDTSMWAFVPASRIGDVYRAATNNTRDSSASMSGTVSGQTADCDRVIPPATNKINKRWLARYQDFLLENQGYSEKTVDEHLRSLAHASVIAEHTTFTHYSIKLVVRVKKTLSAHLDGDGAVLSRSTIHRVLNHCRMFFEWLERHDDVRWEPDLPGYFRPSKQERRLAAQAVKETELTFVQAANMFRVIPASTAIEMRNRAIIALPLMTGIRVGALASLRGKHVDVQSWWINQLPPEVKTKGGKHIRSYCLDLGYGLRDALKAWARWRDENGFGDQDAFFLPDRFIQRNSIGLTYRPADPANPAEPWQTTDSVVAIIRAAAECAGMTDLEVGAHDFRKVLKPYLSSQADMSERHKQALQLNLGHQPRETIDKHYSKMSDADRVEALDELCRMVQGRTNESLVLAYERGKIAQEDPDYERARQAHAKAEAAIRNIGLSR</sequence>
<dbReference type="PROSITE" id="PS51900">
    <property type="entry name" value="CB"/>
    <property type="match status" value="1"/>
</dbReference>
<dbReference type="Pfam" id="PF02899">
    <property type="entry name" value="Phage_int_SAM_1"/>
    <property type="match status" value="1"/>
</dbReference>
<feature type="domain" description="Tyr recombinase" evidence="3">
    <location>
        <begin position="281"/>
        <end position="496"/>
    </location>
</feature>
<protein>
    <submittedName>
        <fullName evidence="5">Uncharacterized protein</fullName>
    </submittedName>
</protein>
<keyword evidence="1" id="KW-0238">DNA-binding</keyword>
<gene>
    <name evidence="5" type="ORF">EVOR1521_LOCUS17059</name>
</gene>
<dbReference type="Proteomes" id="UP001178507">
    <property type="component" value="Unassembled WGS sequence"/>
</dbReference>
<dbReference type="AlphaFoldDB" id="A0AA36N611"/>
<feature type="domain" description="Core-binding (CB)" evidence="4">
    <location>
        <begin position="159"/>
        <end position="252"/>
    </location>
</feature>
<proteinExistence type="predicted"/>
<dbReference type="GO" id="GO:0015074">
    <property type="term" value="P:DNA integration"/>
    <property type="evidence" value="ECO:0007669"/>
    <property type="project" value="InterPro"/>
</dbReference>
<dbReference type="SUPFAM" id="SSF56349">
    <property type="entry name" value="DNA breaking-rejoining enzymes"/>
    <property type="match status" value="1"/>
</dbReference>
<dbReference type="PANTHER" id="PTHR30349">
    <property type="entry name" value="PHAGE INTEGRASE-RELATED"/>
    <property type="match status" value="1"/>
</dbReference>
<name>A0AA36N611_9DINO</name>
<evidence type="ECO:0000259" key="4">
    <source>
        <dbReference type="PROSITE" id="PS51900"/>
    </source>
</evidence>
<dbReference type="GO" id="GO:0003677">
    <property type="term" value="F:DNA binding"/>
    <property type="evidence" value="ECO:0007669"/>
    <property type="project" value="UniProtKB-KW"/>
</dbReference>
<accession>A0AA36N611</accession>
<dbReference type="InterPro" id="IPR044068">
    <property type="entry name" value="CB"/>
</dbReference>
<organism evidence="5 6">
    <name type="scientific">Effrenium voratum</name>
    <dbReference type="NCBI Taxonomy" id="2562239"/>
    <lineage>
        <taxon>Eukaryota</taxon>
        <taxon>Sar</taxon>
        <taxon>Alveolata</taxon>
        <taxon>Dinophyceae</taxon>
        <taxon>Suessiales</taxon>
        <taxon>Symbiodiniaceae</taxon>
        <taxon>Effrenium</taxon>
    </lineage>
</organism>
<dbReference type="InterPro" id="IPR011010">
    <property type="entry name" value="DNA_brk_join_enz"/>
</dbReference>
<dbReference type="InterPro" id="IPR002104">
    <property type="entry name" value="Integrase_catalytic"/>
</dbReference>
<dbReference type="Gene3D" id="1.10.443.10">
    <property type="entry name" value="Intergrase catalytic core"/>
    <property type="match status" value="1"/>
</dbReference>
<dbReference type="Pfam" id="PF00589">
    <property type="entry name" value="Phage_integrase"/>
    <property type="match status" value="1"/>
</dbReference>
<evidence type="ECO:0000313" key="6">
    <source>
        <dbReference type="Proteomes" id="UP001178507"/>
    </source>
</evidence>